<dbReference type="EMBL" id="JABANE010000098">
    <property type="protein sequence ID" value="NME71423.1"/>
    <property type="molecule type" value="Genomic_DNA"/>
</dbReference>
<organism evidence="1 2">
    <name type="scientific">Flammeovirga aprica JL-4</name>
    <dbReference type="NCBI Taxonomy" id="694437"/>
    <lineage>
        <taxon>Bacteria</taxon>
        <taxon>Pseudomonadati</taxon>
        <taxon>Bacteroidota</taxon>
        <taxon>Cytophagia</taxon>
        <taxon>Cytophagales</taxon>
        <taxon>Flammeovirgaceae</taxon>
        <taxon>Flammeovirga</taxon>
    </lineage>
</organism>
<gene>
    <name evidence="1" type="ORF">HHU12_25885</name>
</gene>
<dbReference type="AlphaFoldDB" id="A0A7X9RZ82"/>
<dbReference type="Proteomes" id="UP000576082">
    <property type="component" value="Unassembled WGS sequence"/>
</dbReference>
<reference evidence="1 2" key="1">
    <citation type="submission" date="2020-04" db="EMBL/GenBank/DDBJ databases">
        <title>Flammeovirga sp. SR4, a novel species isolated from seawater.</title>
        <authorList>
            <person name="Wang X."/>
        </authorList>
    </citation>
    <scope>NUCLEOTIDE SEQUENCE [LARGE SCALE GENOMIC DNA]</scope>
    <source>
        <strain evidence="1 2">ATCC 23126</strain>
    </source>
</reference>
<protein>
    <submittedName>
        <fullName evidence="1">Uncharacterized protein</fullName>
    </submittedName>
</protein>
<evidence type="ECO:0000313" key="1">
    <source>
        <dbReference type="EMBL" id="NME71423.1"/>
    </source>
</evidence>
<dbReference type="RefSeq" id="WP_169659639.1">
    <property type="nucleotide sequence ID" value="NZ_JABANE010000098.1"/>
</dbReference>
<comment type="caution">
    <text evidence="1">The sequence shown here is derived from an EMBL/GenBank/DDBJ whole genome shotgun (WGS) entry which is preliminary data.</text>
</comment>
<keyword evidence="2" id="KW-1185">Reference proteome</keyword>
<accession>A0A7X9RZ82</accession>
<name>A0A7X9RZ82_9BACT</name>
<proteinExistence type="predicted"/>
<sequence length="70" mass="8203">MLEKSPFDLTLQECYDILKNRFVTNSSEVKYRNLTMLQAERLLGLRNINDHSSPKLYGHHLLVKIEEGLK</sequence>
<evidence type="ECO:0000313" key="2">
    <source>
        <dbReference type="Proteomes" id="UP000576082"/>
    </source>
</evidence>